<dbReference type="Proteomes" id="UP000749320">
    <property type="component" value="Unassembled WGS sequence"/>
</dbReference>
<dbReference type="InterPro" id="IPR028098">
    <property type="entry name" value="Glyco_trans_4-like_N"/>
</dbReference>
<gene>
    <name evidence="3" type="ORF">K8V91_05305</name>
</gene>
<feature type="domain" description="Glycosyl transferase family 1" evidence="1">
    <location>
        <begin position="209"/>
        <end position="378"/>
    </location>
</feature>
<dbReference type="AlphaFoldDB" id="A0A921GB26"/>
<dbReference type="Pfam" id="PF00534">
    <property type="entry name" value="Glycos_transf_1"/>
    <property type="match status" value="1"/>
</dbReference>
<proteinExistence type="predicted"/>
<reference evidence="3" key="1">
    <citation type="journal article" date="2021" name="PeerJ">
        <title>Extensive microbial diversity within the chicken gut microbiome revealed by metagenomics and culture.</title>
        <authorList>
            <person name="Gilroy R."/>
            <person name="Ravi A."/>
            <person name="Getino M."/>
            <person name="Pursley I."/>
            <person name="Horton D.L."/>
            <person name="Alikhan N.F."/>
            <person name="Baker D."/>
            <person name="Gharbi K."/>
            <person name="Hall N."/>
            <person name="Watson M."/>
            <person name="Adriaenssens E.M."/>
            <person name="Foster-Nyarko E."/>
            <person name="Jarju S."/>
            <person name="Secka A."/>
            <person name="Antonio M."/>
            <person name="Oren A."/>
            <person name="Chaudhuri R.R."/>
            <person name="La Ragione R."/>
            <person name="Hildebrand F."/>
            <person name="Pallen M.J."/>
        </authorList>
    </citation>
    <scope>NUCLEOTIDE SEQUENCE</scope>
    <source>
        <strain evidence="3">CHK193-16274</strain>
    </source>
</reference>
<comment type="caution">
    <text evidence="3">The sequence shown here is derived from an EMBL/GenBank/DDBJ whole genome shotgun (WGS) entry which is preliminary data.</text>
</comment>
<dbReference type="PANTHER" id="PTHR45947">
    <property type="entry name" value="SULFOQUINOVOSYL TRANSFERASE SQD2"/>
    <property type="match status" value="1"/>
</dbReference>
<evidence type="ECO:0000313" key="4">
    <source>
        <dbReference type="Proteomes" id="UP000749320"/>
    </source>
</evidence>
<reference evidence="3" key="2">
    <citation type="submission" date="2021-09" db="EMBL/GenBank/DDBJ databases">
        <authorList>
            <person name="Gilroy R."/>
        </authorList>
    </citation>
    <scope>NUCLEOTIDE SEQUENCE</scope>
    <source>
        <strain evidence="3">CHK193-16274</strain>
    </source>
</reference>
<protein>
    <submittedName>
        <fullName evidence="3">Glycosyltransferase family 4 protein</fullName>
    </submittedName>
</protein>
<evidence type="ECO:0000313" key="3">
    <source>
        <dbReference type="EMBL" id="HJF40324.1"/>
    </source>
</evidence>
<dbReference type="EMBL" id="DYWV01000182">
    <property type="protein sequence ID" value="HJF40324.1"/>
    <property type="molecule type" value="Genomic_DNA"/>
</dbReference>
<dbReference type="Gene3D" id="3.40.50.2000">
    <property type="entry name" value="Glycogen Phosphorylase B"/>
    <property type="match status" value="2"/>
</dbReference>
<organism evidence="3 4">
    <name type="scientific">Thomasclavelia spiroformis</name>
    <dbReference type="NCBI Taxonomy" id="29348"/>
    <lineage>
        <taxon>Bacteria</taxon>
        <taxon>Bacillati</taxon>
        <taxon>Bacillota</taxon>
        <taxon>Erysipelotrichia</taxon>
        <taxon>Erysipelotrichales</taxon>
        <taxon>Coprobacillaceae</taxon>
        <taxon>Thomasclavelia</taxon>
    </lineage>
</organism>
<feature type="domain" description="Glycosyltransferase subfamily 4-like N-terminal" evidence="2">
    <location>
        <begin position="16"/>
        <end position="197"/>
    </location>
</feature>
<dbReference type="CDD" id="cd03794">
    <property type="entry name" value="GT4_WbuB-like"/>
    <property type="match status" value="1"/>
</dbReference>
<accession>A0A921GB26</accession>
<dbReference type="InterPro" id="IPR050194">
    <property type="entry name" value="Glycosyltransferase_grp1"/>
</dbReference>
<sequence length="407" mass="46137">MKVLMMRPSYRPELSGGTHLAIDLVQDFISAGHEIEVITPISSKFEKLVDERQDECIIHRITSCHVKRNLVSRMMRYVDVSNKMYRIALSLEADIIMTHSMPPLLGPLGVRLGKKKKAPVLYWEQDIVSESLISTGVFGKKGIKQKLMFKVAQILEKKSEKGSSHIITISELFRKMHMDRGIDKNKVSVVYNWIDTSQIFPVERNENPLFDELGIPRDKFIITYCGNLGVPQNVEIMIDAAARLQKYKDIYFVIFGGGSREEYIKKYFAEKQLENMSIFPLQPLERSQFVYSVGDVGLVIGRSGTSKNGFPSKTWSIMAAGQAMIACFDLDSELSEFVREGNCGITIEPDSSEALENAIKKLYSDRENTKKMGIAARNYVINNFDRKAATGKIIKTAEDLVKRGRRK</sequence>
<dbReference type="InterPro" id="IPR001296">
    <property type="entry name" value="Glyco_trans_1"/>
</dbReference>
<evidence type="ECO:0000259" key="1">
    <source>
        <dbReference type="Pfam" id="PF00534"/>
    </source>
</evidence>
<dbReference type="Pfam" id="PF13439">
    <property type="entry name" value="Glyco_transf_4"/>
    <property type="match status" value="1"/>
</dbReference>
<name>A0A921GB26_9FIRM</name>
<dbReference type="PANTHER" id="PTHR45947:SF3">
    <property type="entry name" value="SULFOQUINOVOSYL TRANSFERASE SQD2"/>
    <property type="match status" value="1"/>
</dbReference>
<evidence type="ECO:0000259" key="2">
    <source>
        <dbReference type="Pfam" id="PF13439"/>
    </source>
</evidence>
<dbReference type="SUPFAM" id="SSF53756">
    <property type="entry name" value="UDP-Glycosyltransferase/glycogen phosphorylase"/>
    <property type="match status" value="1"/>
</dbReference>
<dbReference type="GO" id="GO:0016758">
    <property type="term" value="F:hexosyltransferase activity"/>
    <property type="evidence" value="ECO:0007669"/>
    <property type="project" value="TreeGrafter"/>
</dbReference>